<evidence type="ECO:0000313" key="15">
    <source>
        <dbReference type="EMBL" id="MEP1059954.1"/>
    </source>
</evidence>
<dbReference type="SUPFAM" id="SSF88697">
    <property type="entry name" value="PUA domain-like"/>
    <property type="match status" value="1"/>
</dbReference>
<dbReference type="EMBL" id="JAMPLM010000014">
    <property type="protein sequence ID" value="MEP1059954.1"/>
    <property type="molecule type" value="Genomic_DNA"/>
</dbReference>
<dbReference type="InterPro" id="IPR046886">
    <property type="entry name" value="RsmE_MTase_dom"/>
</dbReference>
<keyword evidence="9 12" id="KW-0949">S-adenosyl-L-methionine</keyword>
<keyword evidence="8 12" id="KW-0808">Transferase</keyword>
<dbReference type="CDD" id="cd18084">
    <property type="entry name" value="RsmE-like"/>
    <property type="match status" value="1"/>
</dbReference>
<evidence type="ECO:0000256" key="4">
    <source>
        <dbReference type="ARBA" id="ARBA00013673"/>
    </source>
</evidence>
<evidence type="ECO:0000256" key="11">
    <source>
        <dbReference type="ARBA" id="ARBA00047944"/>
    </source>
</evidence>
<comment type="similarity">
    <text evidence="2 12">Belongs to the RNA methyltransferase RsmE family.</text>
</comment>
<comment type="caution">
    <text evidence="15">The sequence shown here is derived from an EMBL/GenBank/DDBJ whole genome shotgun (WGS) entry which is preliminary data.</text>
</comment>
<dbReference type="InterPro" id="IPR006700">
    <property type="entry name" value="RsmE"/>
</dbReference>
<proteinExistence type="inferred from homology"/>
<dbReference type="InterPro" id="IPR046887">
    <property type="entry name" value="RsmE_PUA-like"/>
</dbReference>
<evidence type="ECO:0000256" key="12">
    <source>
        <dbReference type="PIRNR" id="PIRNR015601"/>
    </source>
</evidence>
<evidence type="ECO:0000259" key="13">
    <source>
        <dbReference type="Pfam" id="PF04452"/>
    </source>
</evidence>
<protein>
    <recommendedName>
        <fullName evidence="4 12">Ribosomal RNA small subunit methyltransferase E</fullName>
        <ecNumber evidence="3 12">2.1.1.193</ecNumber>
    </recommendedName>
</protein>
<comment type="subcellular location">
    <subcellularLocation>
        <location evidence="1 12">Cytoplasm</location>
    </subcellularLocation>
</comment>
<sequence>MQLQRLVVKAEQLQNEHVRLEPSQLHYLQRVLRLGVGDRFIAMDGEGHAWLATLKPLTDSLAQATSMQATILEPITAPTELAVRVTLVAALPKGNGFDEVVRQSTELGVDQLLPVISDRTLLNPSPQKLDRWQRIANEAAEQSERLCVPHITAPISFTAHLQQTCSQTDSRLQKYLCVARGSTPHLLNCLQASMSDASLPQVMIAIGPEGGWTDAEVAAAIDAGYQPVSLGSRILRAVTAPLVALSLIAAVWESER</sequence>
<evidence type="ECO:0000256" key="2">
    <source>
        <dbReference type="ARBA" id="ARBA00005528"/>
    </source>
</evidence>
<evidence type="ECO:0000259" key="14">
    <source>
        <dbReference type="Pfam" id="PF20260"/>
    </source>
</evidence>
<evidence type="ECO:0000256" key="3">
    <source>
        <dbReference type="ARBA" id="ARBA00012328"/>
    </source>
</evidence>
<dbReference type="SUPFAM" id="SSF75217">
    <property type="entry name" value="alpha/beta knot"/>
    <property type="match status" value="1"/>
</dbReference>
<comment type="function">
    <text evidence="10 12">Specifically methylates the N3 position of the uracil ring of uridine 1498 (m3U1498) in 16S rRNA. Acts on the fully assembled 30S ribosomal subunit.</text>
</comment>
<keyword evidence="7 12" id="KW-0489">Methyltransferase</keyword>
<keyword evidence="16" id="KW-1185">Reference proteome</keyword>
<evidence type="ECO:0000256" key="5">
    <source>
        <dbReference type="ARBA" id="ARBA00022490"/>
    </source>
</evidence>
<evidence type="ECO:0000256" key="6">
    <source>
        <dbReference type="ARBA" id="ARBA00022552"/>
    </source>
</evidence>
<accession>A0ABV0KNT6</accession>
<organism evidence="15 16">
    <name type="scientific">Stenomitos frigidus AS-A4</name>
    <dbReference type="NCBI Taxonomy" id="2933935"/>
    <lineage>
        <taxon>Bacteria</taxon>
        <taxon>Bacillati</taxon>
        <taxon>Cyanobacteriota</taxon>
        <taxon>Cyanophyceae</taxon>
        <taxon>Leptolyngbyales</taxon>
        <taxon>Leptolyngbyaceae</taxon>
        <taxon>Stenomitos</taxon>
    </lineage>
</organism>
<evidence type="ECO:0000256" key="7">
    <source>
        <dbReference type="ARBA" id="ARBA00022603"/>
    </source>
</evidence>
<evidence type="ECO:0000256" key="8">
    <source>
        <dbReference type="ARBA" id="ARBA00022679"/>
    </source>
</evidence>
<name>A0ABV0KNT6_9CYAN</name>
<comment type="catalytic activity">
    <reaction evidence="11 12">
        <text>uridine(1498) in 16S rRNA + S-adenosyl-L-methionine = N(3)-methyluridine(1498) in 16S rRNA + S-adenosyl-L-homocysteine + H(+)</text>
        <dbReference type="Rhea" id="RHEA:42920"/>
        <dbReference type="Rhea" id="RHEA-COMP:10283"/>
        <dbReference type="Rhea" id="RHEA-COMP:10284"/>
        <dbReference type="ChEBI" id="CHEBI:15378"/>
        <dbReference type="ChEBI" id="CHEBI:57856"/>
        <dbReference type="ChEBI" id="CHEBI:59789"/>
        <dbReference type="ChEBI" id="CHEBI:65315"/>
        <dbReference type="ChEBI" id="CHEBI:74502"/>
        <dbReference type="EC" id="2.1.1.193"/>
    </reaction>
</comment>
<dbReference type="InterPro" id="IPR029028">
    <property type="entry name" value="Alpha/beta_knot_MTases"/>
</dbReference>
<dbReference type="Proteomes" id="UP001476950">
    <property type="component" value="Unassembled WGS sequence"/>
</dbReference>
<feature type="domain" description="Ribosomal RNA small subunit methyltransferase E methyltransferase" evidence="13">
    <location>
        <begin position="80"/>
        <end position="248"/>
    </location>
</feature>
<dbReference type="PANTHER" id="PTHR30027">
    <property type="entry name" value="RIBOSOMAL RNA SMALL SUBUNIT METHYLTRANSFERASE E"/>
    <property type="match status" value="1"/>
</dbReference>
<evidence type="ECO:0000256" key="9">
    <source>
        <dbReference type="ARBA" id="ARBA00022691"/>
    </source>
</evidence>
<feature type="domain" description="Ribosomal RNA small subunit methyltransferase E PUA-like" evidence="14">
    <location>
        <begin position="22"/>
        <end position="60"/>
    </location>
</feature>
<dbReference type="Pfam" id="PF20260">
    <property type="entry name" value="PUA_4"/>
    <property type="match status" value="1"/>
</dbReference>
<dbReference type="Pfam" id="PF04452">
    <property type="entry name" value="Methyltrans_RNA"/>
    <property type="match status" value="1"/>
</dbReference>
<dbReference type="GO" id="GO:0032259">
    <property type="term" value="P:methylation"/>
    <property type="evidence" value="ECO:0007669"/>
    <property type="project" value="UniProtKB-KW"/>
</dbReference>
<reference evidence="15 16" key="1">
    <citation type="submission" date="2022-04" db="EMBL/GenBank/DDBJ databases">
        <title>Positive selection, recombination, and allopatry shape intraspecific diversity of widespread and dominant cyanobacteria.</title>
        <authorList>
            <person name="Wei J."/>
            <person name="Shu W."/>
            <person name="Hu C."/>
        </authorList>
    </citation>
    <scope>NUCLEOTIDE SEQUENCE [LARGE SCALE GENOMIC DNA]</scope>
    <source>
        <strain evidence="15 16">AS-A4</strain>
    </source>
</reference>
<evidence type="ECO:0000256" key="1">
    <source>
        <dbReference type="ARBA" id="ARBA00004496"/>
    </source>
</evidence>
<evidence type="ECO:0000256" key="10">
    <source>
        <dbReference type="ARBA" id="ARBA00025699"/>
    </source>
</evidence>
<dbReference type="Gene3D" id="3.40.1280.10">
    <property type="match status" value="1"/>
</dbReference>
<dbReference type="NCBIfam" id="TIGR00046">
    <property type="entry name" value="RsmE family RNA methyltransferase"/>
    <property type="match status" value="1"/>
</dbReference>
<dbReference type="NCBIfam" id="NF008697">
    <property type="entry name" value="PRK11713.4-1"/>
    <property type="match status" value="1"/>
</dbReference>
<keyword evidence="6 12" id="KW-0698">rRNA processing</keyword>
<dbReference type="InterPro" id="IPR029026">
    <property type="entry name" value="tRNA_m1G_MTases_N"/>
</dbReference>
<keyword evidence="5 12" id="KW-0963">Cytoplasm</keyword>
<dbReference type="RefSeq" id="WP_190446956.1">
    <property type="nucleotide sequence ID" value="NZ_JAMPLM010000014.1"/>
</dbReference>
<dbReference type="GO" id="GO:0008168">
    <property type="term" value="F:methyltransferase activity"/>
    <property type="evidence" value="ECO:0007669"/>
    <property type="project" value="UniProtKB-KW"/>
</dbReference>
<dbReference type="PIRSF" id="PIRSF015601">
    <property type="entry name" value="MTase_slr0722"/>
    <property type="match status" value="1"/>
</dbReference>
<evidence type="ECO:0000313" key="16">
    <source>
        <dbReference type="Proteomes" id="UP001476950"/>
    </source>
</evidence>
<gene>
    <name evidence="15" type="ORF">NDI38_16065</name>
</gene>
<dbReference type="EC" id="2.1.1.193" evidence="3 12"/>
<dbReference type="InterPro" id="IPR015947">
    <property type="entry name" value="PUA-like_sf"/>
</dbReference>
<dbReference type="PANTHER" id="PTHR30027:SF3">
    <property type="entry name" value="16S RRNA (URACIL(1498)-N(3))-METHYLTRANSFERASE"/>
    <property type="match status" value="1"/>
</dbReference>